<proteinExistence type="predicted"/>
<sequence length="95" mass="10386">MRRYPLLLLLLASMTLHAATSLRVGSKVLIIGDSAARVLQLMGEPQVRAFKQLQTGGLPSNQLAVGEEWQYLQEGKTIIITVAGGRVVNFETVHD</sequence>
<gene>
    <name evidence="2" type="ORF">ACFO5W_00555</name>
</gene>
<feature type="signal peptide" evidence="1">
    <location>
        <begin position="1"/>
        <end position="18"/>
    </location>
</feature>
<evidence type="ECO:0000313" key="2">
    <source>
        <dbReference type="EMBL" id="MFC4525110.1"/>
    </source>
</evidence>
<dbReference type="Proteomes" id="UP001595961">
    <property type="component" value="Unassembled WGS sequence"/>
</dbReference>
<reference evidence="3" key="1">
    <citation type="journal article" date="2019" name="Int. J. Syst. Evol. Microbiol.">
        <title>The Global Catalogue of Microorganisms (GCM) 10K type strain sequencing project: providing services to taxonomists for standard genome sequencing and annotation.</title>
        <authorList>
            <consortium name="The Broad Institute Genomics Platform"/>
            <consortium name="The Broad Institute Genome Sequencing Center for Infectious Disease"/>
            <person name="Wu L."/>
            <person name="Ma J."/>
        </authorList>
    </citation>
    <scope>NUCLEOTIDE SEQUENCE [LARGE SCALE GENOMIC DNA]</scope>
    <source>
        <strain evidence="3">CCM 4481</strain>
    </source>
</reference>
<name>A0ABV9BWJ8_9GAMM</name>
<evidence type="ECO:0000313" key="3">
    <source>
        <dbReference type="Proteomes" id="UP001595961"/>
    </source>
</evidence>
<dbReference type="RefSeq" id="WP_266149982.1">
    <property type="nucleotide sequence ID" value="NZ_CP064028.1"/>
</dbReference>
<feature type="chain" id="PRO_5046517089" evidence="1">
    <location>
        <begin position="19"/>
        <end position="95"/>
    </location>
</feature>
<protein>
    <submittedName>
        <fullName evidence="2">DUF2845 domain-containing protein</fullName>
    </submittedName>
</protein>
<organism evidence="2 3">
    <name type="scientific">Dyella halodurans</name>
    <dbReference type="NCBI Taxonomy" id="1920171"/>
    <lineage>
        <taxon>Bacteria</taxon>
        <taxon>Pseudomonadati</taxon>
        <taxon>Pseudomonadota</taxon>
        <taxon>Gammaproteobacteria</taxon>
        <taxon>Lysobacterales</taxon>
        <taxon>Rhodanobacteraceae</taxon>
        <taxon>Dyella</taxon>
    </lineage>
</organism>
<dbReference type="EMBL" id="JBHSGA010000003">
    <property type="protein sequence ID" value="MFC4525110.1"/>
    <property type="molecule type" value="Genomic_DNA"/>
</dbReference>
<keyword evidence="3" id="KW-1185">Reference proteome</keyword>
<keyword evidence="1" id="KW-0732">Signal</keyword>
<evidence type="ECO:0000256" key="1">
    <source>
        <dbReference type="SAM" id="SignalP"/>
    </source>
</evidence>
<accession>A0ABV9BWJ8</accession>
<comment type="caution">
    <text evidence="2">The sequence shown here is derived from an EMBL/GenBank/DDBJ whole genome shotgun (WGS) entry which is preliminary data.</text>
</comment>